<evidence type="ECO:0000256" key="4">
    <source>
        <dbReference type="ARBA" id="ARBA00022448"/>
    </source>
</evidence>
<reference evidence="22" key="1">
    <citation type="submission" date="2021-02" db="EMBL/GenBank/DDBJ databases">
        <authorList>
            <person name="Nowell W R."/>
        </authorList>
    </citation>
    <scope>NUCLEOTIDE SEQUENCE</scope>
</reference>
<evidence type="ECO:0000259" key="21">
    <source>
        <dbReference type="PROSITE" id="PS51002"/>
    </source>
</evidence>
<keyword evidence="7 20" id="KW-0812">Transmembrane</keyword>
<keyword evidence="11 20" id="KW-1133">Transmembrane helix</keyword>
<organism evidence="22 24">
    <name type="scientific">Didymodactylos carnosus</name>
    <dbReference type="NCBI Taxonomy" id="1234261"/>
    <lineage>
        <taxon>Eukaryota</taxon>
        <taxon>Metazoa</taxon>
        <taxon>Spiralia</taxon>
        <taxon>Gnathifera</taxon>
        <taxon>Rotifera</taxon>
        <taxon>Eurotatoria</taxon>
        <taxon>Bdelloidea</taxon>
        <taxon>Philodinida</taxon>
        <taxon>Philodinidae</taxon>
        <taxon>Didymodactylos</taxon>
    </lineage>
</organism>
<dbReference type="Proteomes" id="UP000663829">
    <property type="component" value="Unassembled WGS sequence"/>
</dbReference>
<evidence type="ECO:0000256" key="12">
    <source>
        <dbReference type="ARBA" id="ARBA00023004"/>
    </source>
</evidence>
<evidence type="ECO:0000256" key="9">
    <source>
        <dbReference type="ARBA" id="ARBA00022792"/>
    </source>
</evidence>
<keyword evidence="12" id="KW-0408">Iron</keyword>
<feature type="transmembrane region" description="Helical" evidence="20">
    <location>
        <begin position="123"/>
        <end position="144"/>
    </location>
</feature>
<evidence type="ECO:0000256" key="5">
    <source>
        <dbReference type="ARBA" id="ARBA00022617"/>
    </source>
</evidence>
<dbReference type="Pfam" id="PF00033">
    <property type="entry name" value="Cytochrome_B"/>
    <property type="match status" value="1"/>
</dbReference>
<accession>A0A815WMK3</accession>
<evidence type="ECO:0000256" key="1">
    <source>
        <dbReference type="ARBA" id="ARBA00002566"/>
    </source>
</evidence>
<evidence type="ECO:0000256" key="14">
    <source>
        <dbReference type="ARBA" id="ARBA00023128"/>
    </source>
</evidence>
<evidence type="ECO:0000256" key="8">
    <source>
        <dbReference type="ARBA" id="ARBA00022723"/>
    </source>
</evidence>
<dbReference type="Gene3D" id="1.20.810.10">
    <property type="entry name" value="Cytochrome Bc1 Complex, Chain C"/>
    <property type="match status" value="1"/>
</dbReference>
<keyword evidence="10" id="KW-0249">Electron transport</keyword>
<dbReference type="GO" id="GO:0009055">
    <property type="term" value="F:electron transfer activity"/>
    <property type="evidence" value="ECO:0007669"/>
    <property type="project" value="InterPro"/>
</dbReference>
<feature type="transmembrane region" description="Helical" evidence="20">
    <location>
        <begin position="80"/>
        <end position="101"/>
    </location>
</feature>
<evidence type="ECO:0000313" key="22">
    <source>
        <dbReference type="EMBL" id="CAF1546613.1"/>
    </source>
</evidence>
<proteinExistence type="predicted"/>
<comment type="function">
    <text evidence="1">Component of the ubiquinol-cytochrome c reductase complex (complex III or cytochrome b-c1 complex) that is part of the mitochondrial respiratory chain. The b-c1 complex mediates electron transfer from ubiquinol to cytochrome c. Contributes to the generation of a proton gradient across the mitochondrial membrane that is then used for ATP synthesis.</text>
</comment>
<dbReference type="GO" id="GO:0022904">
    <property type="term" value="P:respiratory electron transport chain"/>
    <property type="evidence" value="ECO:0007669"/>
    <property type="project" value="InterPro"/>
</dbReference>
<keyword evidence="24" id="KW-1185">Reference proteome</keyword>
<feature type="domain" description="Cytochrome b/b6 N-terminal region profile" evidence="21">
    <location>
        <begin position="85"/>
        <end position="148"/>
    </location>
</feature>
<keyword evidence="15 20" id="KW-0472">Membrane</keyword>
<evidence type="ECO:0000256" key="7">
    <source>
        <dbReference type="ARBA" id="ARBA00022692"/>
    </source>
</evidence>
<keyword evidence="9" id="KW-0999">Mitochondrion inner membrane</keyword>
<dbReference type="PROSITE" id="PS51002">
    <property type="entry name" value="CYTB_NTER"/>
    <property type="match status" value="1"/>
</dbReference>
<dbReference type="InterPro" id="IPR001694">
    <property type="entry name" value="NADH_UbQ_OxRdtase_su1/FPO"/>
</dbReference>
<dbReference type="PANTHER" id="PTHR19271:SF16">
    <property type="entry name" value="CYTOCHROME B"/>
    <property type="match status" value="1"/>
</dbReference>
<evidence type="ECO:0000256" key="18">
    <source>
        <dbReference type="ARBA" id="ARBA00032600"/>
    </source>
</evidence>
<evidence type="ECO:0000256" key="13">
    <source>
        <dbReference type="ARBA" id="ARBA00023075"/>
    </source>
</evidence>
<evidence type="ECO:0000256" key="15">
    <source>
        <dbReference type="ARBA" id="ARBA00023136"/>
    </source>
</evidence>
<name>A0A815WMK3_9BILA</name>
<feature type="transmembrane region" description="Helical" evidence="20">
    <location>
        <begin position="23"/>
        <end position="46"/>
    </location>
</feature>
<dbReference type="Proteomes" id="UP000681722">
    <property type="component" value="Unassembled WGS sequence"/>
</dbReference>
<dbReference type="GO" id="GO:0046872">
    <property type="term" value="F:metal ion binding"/>
    <property type="evidence" value="ECO:0007669"/>
    <property type="project" value="UniProtKB-KW"/>
</dbReference>
<dbReference type="GO" id="GO:0016491">
    <property type="term" value="F:oxidoreductase activity"/>
    <property type="evidence" value="ECO:0007669"/>
    <property type="project" value="InterPro"/>
</dbReference>
<keyword evidence="14" id="KW-0496">Mitochondrion</keyword>
<keyword evidence="4" id="KW-0813">Transport</keyword>
<dbReference type="SUPFAM" id="SSF81342">
    <property type="entry name" value="Transmembrane di-heme cytochromes"/>
    <property type="match status" value="1"/>
</dbReference>
<dbReference type="AlphaFoldDB" id="A0A815WMK3"/>
<dbReference type="OrthoDB" id="531329at2759"/>
<dbReference type="Pfam" id="PF00146">
    <property type="entry name" value="NADHdh"/>
    <property type="match status" value="1"/>
</dbReference>
<evidence type="ECO:0000256" key="10">
    <source>
        <dbReference type="ARBA" id="ARBA00022982"/>
    </source>
</evidence>
<evidence type="ECO:0000256" key="19">
    <source>
        <dbReference type="ARBA" id="ARBA00032818"/>
    </source>
</evidence>
<keyword evidence="5" id="KW-0349">Heme</keyword>
<evidence type="ECO:0000256" key="2">
    <source>
        <dbReference type="ARBA" id="ARBA00004448"/>
    </source>
</evidence>
<sequence>MQTSFSASLPRSINAVRNNARKFYMWFMVSLLSLIQVLIMIIFIYLRKCFLTLLERKMLSYAQNRKGHNKVGFLGLIQPLLDSGIAVVVQVIGGIILALYYRDSVSYAFYFVIYLEIEVQRGYLIRFIHSTGARLFFMLIYIHIGRSL</sequence>
<dbReference type="InterPro" id="IPR027387">
    <property type="entry name" value="Cytb/b6-like_sf"/>
</dbReference>
<evidence type="ECO:0000313" key="23">
    <source>
        <dbReference type="EMBL" id="CAF4407399.1"/>
    </source>
</evidence>
<evidence type="ECO:0000256" key="11">
    <source>
        <dbReference type="ARBA" id="ARBA00022989"/>
    </source>
</evidence>
<evidence type="ECO:0000256" key="3">
    <source>
        <dbReference type="ARBA" id="ARBA00013531"/>
    </source>
</evidence>
<keyword evidence="13" id="KW-0830">Ubiquinone</keyword>
<dbReference type="InterPro" id="IPR016174">
    <property type="entry name" value="Di-haem_cyt_TM"/>
</dbReference>
<evidence type="ECO:0000256" key="6">
    <source>
        <dbReference type="ARBA" id="ARBA00022660"/>
    </source>
</evidence>
<evidence type="ECO:0000256" key="17">
    <source>
        <dbReference type="ARBA" id="ARBA00031681"/>
    </source>
</evidence>
<dbReference type="EMBL" id="CAJOBC010092202">
    <property type="protein sequence ID" value="CAF4407399.1"/>
    <property type="molecule type" value="Genomic_DNA"/>
</dbReference>
<dbReference type="InterPro" id="IPR005797">
    <property type="entry name" value="Cyt_b/b6_N"/>
</dbReference>
<dbReference type="PANTHER" id="PTHR19271">
    <property type="entry name" value="CYTOCHROME B"/>
    <property type="match status" value="1"/>
</dbReference>
<comment type="caution">
    <text evidence="22">The sequence shown here is derived from an EMBL/GenBank/DDBJ whole genome shotgun (WGS) entry which is preliminary data.</text>
</comment>
<keyword evidence="8" id="KW-0479">Metal-binding</keyword>
<protein>
    <recommendedName>
        <fullName evidence="3">Cytochrome b</fullName>
    </recommendedName>
    <alternativeName>
        <fullName evidence="17">Complex III subunit 3</fullName>
    </alternativeName>
    <alternativeName>
        <fullName evidence="18">Complex III subunit III</fullName>
    </alternativeName>
    <alternativeName>
        <fullName evidence="16">Cytochrome b-c1 complex subunit 3</fullName>
    </alternativeName>
    <alternativeName>
        <fullName evidence="19">Ubiquinol-cytochrome-c reductase complex cytochrome b subunit</fullName>
    </alternativeName>
</protein>
<keyword evidence="6" id="KW-0679">Respiratory chain</keyword>
<dbReference type="EMBL" id="CAJNOQ010026543">
    <property type="protein sequence ID" value="CAF1546613.1"/>
    <property type="molecule type" value="Genomic_DNA"/>
</dbReference>
<dbReference type="GO" id="GO:0005743">
    <property type="term" value="C:mitochondrial inner membrane"/>
    <property type="evidence" value="ECO:0007669"/>
    <property type="project" value="UniProtKB-SubCell"/>
</dbReference>
<comment type="subcellular location">
    <subcellularLocation>
        <location evidence="2">Mitochondrion inner membrane</location>
        <topology evidence="2">Multi-pass membrane protein</topology>
    </subcellularLocation>
</comment>
<evidence type="ECO:0000256" key="16">
    <source>
        <dbReference type="ARBA" id="ARBA00029812"/>
    </source>
</evidence>
<gene>
    <name evidence="22" type="ORF">GPM918_LOCUS38946</name>
    <name evidence="23" type="ORF">SRO942_LOCUS39799</name>
</gene>
<evidence type="ECO:0000313" key="24">
    <source>
        <dbReference type="Proteomes" id="UP000663829"/>
    </source>
</evidence>
<evidence type="ECO:0000256" key="20">
    <source>
        <dbReference type="SAM" id="Phobius"/>
    </source>
</evidence>